<proteinExistence type="predicted"/>
<sequence length="80" mass="9298">MIKLKDLLIETRNKNVHGYRGYKAVLDGPLSSVERVGTDTWVAAKKEVLEYLRDHIDDYKEALRDITKLKKSTVDKDYDD</sequence>
<gene>
    <name evidence="1" type="ORF">LCGC14_2473860</name>
</gene>
<reference evidence="1" key="1">
    <citation type="journal article" date="2015" name="Nature">
        <title>Complex archaea that bridge the gap between prokaryotes and eukaryotes.</title>
        <authorList>
            <person name="Spang A."/>
            <person name="Saw J.H."/>
            <person name="Jorgensen S.L."/>
            <person name="Zaremba-Niedzwiedzka K."/>
            <person name="Martijn J."/>
            <person name="Lind A.E."/>
            <person name="van Eijk R."/>
            <person name="Schleper C."/>
            <person name="Guy L."/>
            <person name="Ettema T.J."/>
        </authorList>
    </citation>
    <scope>NUCLEOTIDE SEQUENCE</scope>
</reference>
<comment type="caution">
    <text evidence="1">The sequence shown here is derived from an EMBL/GenBank/DDBJ whole genome shotgun (WGS) entry which is preliminary data.</text>
</comment>
<dbReference type="AlphaFoldDB" id="A0A0F9E3F4"/>
<evidence type="ECO:0000313" key="1">
    <source>
        <dbReference type="EMBL" id="KKL18603.1"/>
    </source>
</evidence>
<name>A0A0F9E3F4_9ZZZZ</name>
<dbReference type="EMBL" id="LAZR01038806">
    <property type="protein sequence ID" value="KKL18603.1"/>
    <property type="molecule type" value="Genomic_DNA"/>
</dbReference>
<accession>A0A0F9E3F4</accession>
<protein>
    <submittedName>
        <fullName evidence="1">Uncharacterized protein</fullName>
    </submittedName>
</protein>
<organism evidence="1">
    <name type="scientific">marine sediment metagenome</name>
    <dbReference type="NCBI Taxonomy" id="412755"/>
    <lineage>
        <taxon>unclassified sequences</taxon>
        <taxon>metagenomes</taxon>
        <taxon>ecological metagenomes</taxon>
    </lineage>
</organism>